<dbReference type="Proteomes" id="UP000780690">
    <property type="component" value="Unassembled WGS sequence"/>
</dbReference>
<keyword evidence="2" id="KW-1185">Reference proteome</keyword>
<comment type="caution">
    <text evidence="1">The sequence shown here is derived from an EMBL/GenBank/DDBJ whole genome shotgun (WGS) entry which is preliminary data.</text>
</comment>
<evidence type="ECO:0000313" key="1">
    <source>
        <dbReference type="EMBL" id="NIF03068.1"/>
    </source>
</evidence>
<evidence type="ECO:0000313" key="2">
    <source>
        <dbReference type="Proteomes" id="UP000780690"/>
    </source>
</evidence>
<protein>
    <submittedName>
        <fullName evidence="1">Uncharacterized protein</fullName>
    </submittedName>
</protein>
<name>A0ABX0R4W9_9GAMM</name>
<organism evidence="1 2">
    <name type="scientific">Candidatus Pantoea formicae</name>
    <dbReference type="NCBI Taxonomy" id="2608355"/>
    <lineage>
        <taxon>Bacteria</taxon>
        <taxon>Pseudomonadati</taxon>
        <taxon>Pseudomonadota</taxon>
        <taxon>Gammaproteobacteria</taxon>
        <taxon>Enterobacterales</taxon>
        <taxon>Erwiniaceae</taxon>
        <taxon>Pantoea</taxon>
    </lineage>
</organism>
<sequence>MRIRYKITLIVLVLLTAGIVYAWPYVQMNFAESARYTENNRREYEFYTPELLKNMPRVTGDYEFGFSNVSGPGTLAYDLQFKGTSDANKINSYLKEHGYKKASTCDIQGDCWKGEDPKVSVSVGIIKDPSTLIVSLVVDPSYGHEMR</sequence>
<dbReference type="EMBL" id="VWXD01000013">
    <property type="protein sequence ID" value="NIF03068.1"/>
    <property type="molecule type" value="Genomic_DNA"/>
</dbReference>
<reference evidence="1 2" key="1">
    <citation type="journal article" date="2019" name="bioRxiv">
        <title>Bacteria contribute to plant secondary compound degradation in a generalist herbivore system.</title>
        <authorList>
            <person name="Francoeur C.B."/>
            <person name="Khadempour L."/>
            <person name="Moreira-Soto R.D."/>
            <person name="Gotting K."/>
            <person name="Book A.J."/>
            <person name="Pinto-Tomas A.A."/>
            <person name="Keefover-Ring K."/>
            <person name="Currie C.R."/>
        </authorList>
    </citation>
    <scope>NUCLEOTIDE SEQUENCE [LARGE SCALE GENOMIC DNA]</scope>
    <source>
        <strain evidence="1 2">Acro-805</strain>
    </source>
</reference>
<dbReference type="RefSeq" id="WP_167142938.1">
    <property type="nucleotide sequence ID" value="NZ_VWXD01000013.1"/>
</dbReference>
<gene>
    <name evidence="1" type="ORF">F3J38_23995</name>
</gene>
<proteinExistence type="predicted"/>
<accession>A0ABX0R4W9</accession>